<evidence type="ECO:0000256" key="1">
    <source>
        <dbReference type="SAM" id="MobiDB-lite"/>
    </source>
</evidence>
<feature type="compositionally biased region" description="Gly residues" evidence="1">
    <location>
        <begin position="142"/>
        <end position="153"/>
    </location>
</feature>
<dbReference type="Proteomes" id="UP000230002">
    <property type="component" value="Unassembled WGS sequence"/>
</dbReference>
<reference evidence="3 4" key="1">
    <citation type="journal article" date="2015" name="Sci. Rep.">
        <title>Chromosome-level genome map provides insights into diverse defense mechanisms in the medicinal fungus Ganoderma sinense.</title>
        <authorList>
            <person name="Zhu Y."/>
            <person name="Xu J."/>
            <person name="Sun C."/>
            <person name="Zhou S."/>
            <person name="Xu H."/>
            <person name="Nelson D.R."/>
            <person name="Qian J."/>
            <person name="Song J."/>
            <person name="Luo H."/>
            <person name="Xiang L."/>
            <person name="Li Y."/>
            <person name="Xu Z."/>
            <person name="Ji A."/>
            <person name="Wang L."/>
            <person name="Lu S."/>
            <person name="Hayward A."/>
            <person name="Sun W."/>
            <person name="Li X."/>
            <person name="Schwartz D.C."/>
            <person name="Wang Y."/>
            <person name="Chen S."/>
        </authorList>
    </citation>
    <scope>NUCLEOTIDE SEQUENCE [LARGE SCALE GENOMIC DNA]</scope>
    <source>
        <strain evidence="3 4">ZZ0214-1</strain>
    </source>
</reference>
<keyword evidence="4" id="KW-1185">Reference proteome</keyword>
<keyword evidence="2" id="KW-0472">Membrane</keyword>
<feature type="compositionally biased region" description="Low complexity" evidence="1">
    <location>
        <begin position="128"/>
        <end position="141"/>
    </location>
</feature>
<dbReference type="OrthoDB" id="3268868at2759"/>
<accession>A0A2G8RXA2</accession>
<feature type="transmembrane region" description="Helical" evidence="2">
    <location>
        <begin position="61"/>
        <end position="81"/>
    </location>
</feature>
<dbReference type="EMBL" id="AYKW01000045">
    <property type="protein sequence ID" value="PIL26146.1"/>
    <property type="molecule type" value="Genomic_DNA"/>
</dbReference>
<protein>
    <submittedName>
        <fullName evidence="3">Uncharacterized protein</fullName>
    </submittedName>
</protein>
<feature type="compositionally biased region" description="Polar residues" evidence="1">
    <location>
        <begin position="86"/>
        <end position="97"/>
    </location>
</feature>
<organism evidence="3 4">
    <name type="scientific">Ganoderma sinense ZZ0214-1</name>
    <dbReference type="NCBI Taxonomy" id="1077348"/>
    <lineage>
        <taxon>Eukaryota</taxon>
        <taxon>Fungi</taxon>
        <taxon>Dikarya</taxon>
        <taxon>Basidiomycota</taxon>
        <taxon>Agaricomycotina</taxon>
        <taxon>Agaricomycetes</taxon>
        <taxon>Polyporales</taxon>
        <taxon>Polyporaceae</taxon>
        <taxon>Ganoderma</taxon>
    </lineage>
</organism>
<keyword evidence="2" id="KW-0812">Transmembrane</keyword>
<dbReference type="AlphaFoldDB" id="A0A2G8RXA2"/>
<evidence type="ECO:0000313" key="3">
    <source>
        <dbReference type="EMBL" id="PIL26146.1"/>
    </source>
</evidence>
<feature type="region of interest" description="Disordered" evidence="1">
    <location>
        <begin position="1"/>
        <end position="37"/>
    </location>
</feature>
<evidence type="ECO:0000313" key="4">
    <source>
        <dbReference type="Proteomes" id="UP000230002"/>
    </source>
</evidence>
<evidence type="ECO:0000256" key="2">
    <source>
        <dbReference type="SAM" id="Phobius"/>
    </source>
</evidence>
<feature type="region of interest" description="Disordered" evidence="1">
    <location>
        <begin position="81"/>
        <end position="184"/>
    </location>
</feature>
<feature type="compositionally biased region" description="Gly residues" evidence="1">
    <location>
        <begin position="98"/>
        <end position="109"/>
    </location>
</feature>
<comment type="caution">
    <text evidence="3">The sequence shown here is derived from an EMBL/GenBank/DDBJ whole genome shotgun (WGS) entry which is preliminary data.</text>
</comment>
<sequence length="184" mass="16728">MGQSHTGARSNSATPPPAGAAPLSTDHSKAEAGGYAGSARNGYTTSVAACSKPWYKTRKGLIIIFVAAIVVVAAVVGGAVGGTVGHKSNNNTATPSVGSGGGAAGGDGGQVATKTSTGTGGGGGGGPATTASSPAATTSSNSGGGGGGGGGVGNIVNQETVGTEAHAQPTAPSVADAAAGAGVV</sequence>
<feature type="compositionally biased region" description="Polar residues" evidence="1">
    <location>
        <begin position="1"/>
        <end position="13"/>
    </location>
</feature>
<gene>
    <name evidence="3" type="ORF">GSI_11901</name>
</gene>
<name>A0A2G8RXA2_9APHY</name>
<feature type="compositionally biased region" description="Low complexity" evidence="1">
    <location>
        <begin position="174"/>
        <end position="184"/>
    </location>
</feature>
<feature type="compositionally biased region" description="Gly residues" evidence="1">
    <location>
        <begin position="118"/>
        <end position="127"/>
    </location>
</feature>
<proteinExistence type="predicted"/>
<keyword evidence="2" id="KW-1133">Transmembrane helix</keyword>